<evidence type="ECO:0000313" key="1">
    <source>
        <dbReference type="Proteomes" id="UP000887574"/>
    </source>
</evidence>
<reference evidence="2" key="1">
    <citation type="submission" date="2022-11" db="UniProtKB">
        <authorList>
            <consortium name="WormBaseParasite"/>
        </authorList>
    </citation>
    <scope>IDENTIFICATION</scope>
</reference>
<organism evidence="1 2">
    <name type="scientific">Ditylenchus dipsaci</name>
    <dbReference type="NCBI Taxonomy" id="166011"/>
    <lineage>
        <taxon>Eukaryota</taxon>
        <taxon>Metazoa</taxon>
        <taxon>Ecdysozoa</taxon>
        <taxon>Nematoda</taxon>
        <taxon>Chromadorea</taxon>
        <taxon>Rhabditida</taxon>
        <taxon>Tylenchina</taxon>
        <taxon>Tylenchomorpha</taxon>
        <taxon>Sphaerularioidea</taxon>
        <taxon>Anguinidae</taxon>
        <taxon>Anguininae</taxon>
        <taxon>Ditylenchus</taxon>
    </lineage>
</organism>
<keyword evidence="1" id="KW-1185">Reference proteome</keyword>
<proteinExistence type="predicted"/>
<dbReference type="WBParaSite" id="jg5331">
    <property type="protein sequence ID" value="jg5331"/>
    <property type="gene ID" value="jg5331"/>
</dbReference>
<evidence type="ECO:0000313" key="2">
    <source>
        <dbReference type="WBParaSite" id="jg5331"/>
    </source>
</evidence>
<dbReference type="AlphaFoldDB" id="A0A915EES6"/>
<dbReference type="Proteomes" id="UP000887574">
    <property type="component" value="Unplaced"/>
</dbReference>
<sequence length="92" mass="10251">MNSPVRHTRTGYVVTQRHGGNFSVDSAAYLQMIARRKSFRTRGSLGPTVASARQWSKRTIEHPNPQCVPSKMARALISEVMSVPLQPLTQTD</sequence>
<protein>
    <submittedName>
        <fullName evidence="2">Uncharacterized protein</fullName>
    </submittedName>
</protein>
<accession>A0A915EES6</accession>
<name>A0A915EES6_9BILA</name>